<proteinExistence type="predicted"/>
<evidence type="ECO:0008006" key="3">
    <source>
        <dbReference type="Google" id="ProtNLM"/>
    </source>
</evidence>
<evidence type="ECO:0000313" key="2">
    <source>
        <dbReference type="Proteomes" id="UP000254266"/>
    </source>
</evidence>
<dbReference type="EMBL" id="QFXC01000008">
    <property type="protein sequence ID" value="RDH83859.1"/>
    <property type="molecule type" value="Genomic_DNA"/>
</dbReference>
<sequence>MSNNKQNVYIAGMGVITPLGDSVEKTVAAVNADISAYQLSEYFTDNQQPITTAIIPEEIFNSFENDIDEGDLYGEVYDHIIKMSIIALRETFSQADITKPVPLILSMPESNPSVETIPLNLLTKNILNQDDIPIDPTQIRSIATGRAGVIQSIELAQRYLYEMGQDYVVIGGADCYLEYPVLQYFDKEQRLNSTGSMDGFVPGEAAGFLLVTKQASAALNVDNKVISLNTPGIAQEAGHFKSEEIYRGDGLDKSFKNALLSNKFPITRVYSSMNGESFWAKENGVAMMRNKKHFHENVTTEHPADCYGDLGAATGSVLLALSASQLMKNKAENNHLVYTSSDNEWRASVVVSKINLPN</sequence>
<reference evidence="1 2" key="1">
    <citation type="journal article" date="2018" name="ISME J.">
        <title>Endosymbiont genomes yield clues of tubeworm success.</title>
        <authorList>
            <person name="Li Y."/>
            <person name="Liles M.R."/>
            <person name="Halanych K.M."/>
        </authorList>
    </citation>
    <scope>NUCLEOTIDE SEQUENCE [LARGE SCALE GENOMIC DNA]</scope>
    <source>
        <strain evidence="1">A1464</strain>
    </source>
</reference>
<comment type="caution">
    <text evidence="1">The sequence shown here is derived from an EMBL/GenBank/DDBJ whole genome shotgun (WGS) entry which is preliminary data.</text>
</comment>
<dbReference type="Proteomes" id="UP000254266">
    <property type="component" value="Unassembled WGS sequence"/>
</dbReference>
<gene>
    <name evidence="1" type="ORF">DIZ80_06910</name>
</gene>
<accession>A0A370DG16</accession>
<keyword evidence="2" id="KW-1185">Reference proteome</keyword>
<dbReference type="InterPro" id="IPR016039">
    <property type="entry name" value="Thiolase-like"/>
</dbReference>
<dbReference type="Gene3D" id="3.40.47.10">
    <property type="match status" value="1"/>
</dbReference>
<dbReference type="AlphaFoldDB" id="A0A370DG16"/>
<dbReference type="SUPFAM" id="SSF53901">
    <property type="entry name" value="Thiolase-like"/>
    <property type="match status" value="1"/>
</dbReference>
<dbReference type="GO" id="GO:0016746">
    <property type="term" value="F:acyltransferase activity"/>
    <property type="evidence" value="ECO:0007669"/>
    <property type="project" value="InterPro"/>
</dbReference>
<name>A0A370DG16_9GAMM</name>
<evidence type="ECO:0000313" key="1">
    <source>
        <dbReference type="EMBL" id="RDH83859.1"/>
    </source>
</evidence>
<organism evidence="1 2">
    <name type="scientific">endosymbiont of Galathealinum brachiosum</name>
    <dbReference type="NCBI Taxonomy" id="2200906"/>
    <lineage>
        <taxon>Bacteria</taxon>
        <taxon>Pseudomonadati</taxon>
        <taxon>Pseudomonadota</taxon>
        <taxon>Gammaproteobacteria</taxon>
        <taxon>sulfur-oxidizing symbionts</taxon>
    </lineage>
</organism>
<protein>
    <recommendedName>
        <fullName evidence="3">Beta-ketoacyl synthase N-terminal domain-containing protein</fullName>
    </recommendedName>
</protein>